<dbReference type="AlphaFoldDB" id="A0A061E0J3"/>
<reference evidence="1 2" key="1">
    <citation type="journal article" date="2013" name="Genome Biol.">
        <title>The genome sequence of the most widely cultivated cacao type and its use to identify candidate genes regulating pod color.</title>
        <authorList>
            <person name="Motamayor J.C."/>
            <person name="Mockaitis K."/>
            <person name="Schmutz J."/>
            <person name="Haiminen N."/>
            <person name="Iii D.L."/>
            <person name="Cornejo O."/>
            <person name="Findley S.D."/>
            <person name="Zheng P."/>
            <person name="Utro F."/>
            <person name="Royaert S."/>
            <person name="Saski C."/>
            <person name="Jenkins J."/>
            <person name="Podicheti R."/>
            <person name="Zhao M."/>
            <person name="Scheffler B.E."/>
            <person name="Stack J.C."/>
            <person name="Feltus F.A."/>
            <person name="Mustiga G.M."/>
            <person name="Amores F."/>
            <person name="Phillips W."/>
            <person name="Marelli J.P."/>
            <person name="May G.D."/>
            <person name="Shapiro H."/>
            <person name="Ma J."/>
            <person name="Bustamante C.D."/>
            <person name="Schnell R.J."/>
            <person name="Main D."/>
            <person name="Gilbert D."/>
            <person name="Parida L."/>
            <person name="Kuhn D.N."/>
        </authorList>
    </citation>
    <scope>NUCLEOTIDE SEQUENCE [LARGE SCALE GENOMIC DNA]</scope>
    <source>
        <strain evidence="2">cv. Matina 1-6</strain>
    </source>
</reference>
<gene>
    <name evidence="1" type="ORF">TCM_005189</name>
</gene>
<dbReference type="eggNOG" id="ENOG502SCHU">
    <property type="taxonomic scope" value="Eukaryota"/>
</dbReference>
<dbReference type="PANTHER" id="PTHR33978">
    <property type="entry name" value="SERINE/THREONINE-KINASE"/>
    <property type="match status" value="1"/>
</dbReference>
<dbReference type="PANTHER" id="PTHR33978:SF18">
    <property type="entry name" value="OS01G0656300 PROTEIN"/>
    <property type="match status" value="1"/>
</dbReference>
<name>A0A061E0J3_THECC</name>
<sequence>MKRLSETKEENEDAAAFAVWDCGSPLYDSYELVTLSHLIERNLMKLPSLGGAMRQTTRFSHPSDVTPATSSDSTSVVGAKESFSLLSSFGKFVGSKFWKRRSFGQGRDKPKMLRKGLSCFCNGAGFSKK</sequence>
<dbReference type="Proteomes" id="UP000026915">
    <property type="component" value="Chromosome 1"/>
</dbReference>
<dbReference type="InParanoid" id="A0A061E0J3"/>
<keyword evidence="2" id="KW-1185">Reference proteome</keyword>
<evidence type="ECO:0000313" key="1">
    <source>
        <dbReference type="EMBL" id="EOX95768.1"/>
    </source>
</evidence>
<dbReference type="Gramene" id="EOX95768">
    <property type="protein sequence ID" value="EOX95768"/>
    <property type="gene ID" value="TCM_005189"/>
</dbReference>
<dbReference type="HOGENOM" id="CLU_1952732_0_0_1"/>
<evidence type="ECO:0000313" key="2">
    <source>
        <dbReference type="Proteomes" id="UP000026915"/>
    </source>
</evidence>
<dbReference type="OMA" id="AASIWDC"/>
<protein>
    <submittedName>
        <fullName evidence="1">Uncharacterized protein</fullName>
    </submittedName>
</protein>
<accession>A0A061E0J3</accession>
<organism evidence="1 2">
    <name type="scientific">Theobroma cacao</name>
    <name type="common">Cacao</name>
    <name type="synonym">Cocoa</name>
    <dbReference type="NCBI Taxonomy" id="3641"/>
    <lineage>
        <taxon>Eukaryota</taxon>
        <taxon>Viridiplantae</taxon>
        <taxon>Streptophyta</taxon>
        <taxon>Embryophyta</taxon>
        <taxon>Tracheophyta</taxon>
        <taxon>Spermatophyta</taxon>
        <taxon>Magnoliopsida</taxon>
        <taxon>eudicotyledons</taxon>
        <taxon>Gunneridae</taxon>
        <taxon>Pentapetalae</taxon>
        <taxon>rosids</taxon>
        <taxon>malvids</taxon>
        <taxon>Malvales</taxon>
        <taxon>Malvaceae</taxon>
        <taxon>Byttnerioideae</taxon>
        <taxon>Theobroma</taxon>
    </lineage>
</organism>
<dbReference type="EMBL" id="CM001879">
    <property type="protein sequence ID" value="EOX95768.1"/>
    <property type="molecule type" value="Genomic_DNA"/>
</dbReference>
<proteinExistence type="predicted"/>